<dbReference type="EMBL" id="BAAAXF010000057">
    <property type="protein sequence ID" value="GAA3500741.1"/>
    <property type="molecule type" value="Genomic_DNA"/>
</dbReference>
<dbReference type="GeneID" id="96647783"/>
<sequence>MAEAQIILSHSRESGIVAIASGEQYPWAHTALVESGFRRDDEGVYHLPADGTGTTVVDLVKCAKRHRTSVHTSSRRFIGDVARDLARHLPGQWHASVEIYSHPAWQEDLVPWIWDSGELGRALQSERIPYAATLTDMVQGTMLLFVERPGRQLDYLVGAFAPEGLEEGYGDPHAPRSVVVPPFAGRAAQAVADRYLPSYEQAVHARRTAAIAAVLGGIRSEHDTWQSMVASGRYSDATPLSAAALGSATDEFLDHAWRRFLTVVDHAPTLIDRCRPASSPWPDDATTLSRLAGAVRDAETLLDDVVQGSPLAPQERRARTWPAIETWLTDGEIFLRQARVSTPHRRPALPVAAPSRPLATAARPAQRSH</sequence>
<accession>A0ABP6U355</accession>
<organism evidence="2 3">
    <name type="scientific">Streptomyces prasinosporus</name>
    <dbReference type="NCBI Taxonomy" id="68256"/>
    <lineage>
        <taxon>Bacteria</taxon>
        <taxon>Bacillati</taxon>
        <taxon>Actinomycetota</taxon>
        <taxon>Actinomycetes</taxon>
        <taxon>Kitasatosporales</taxon>
        <taxon>Streptomycetaceae</taxon>
        <taxon>Streptomyces</taxon>
        <taxon>Streptomyces albogriseolus group</taxon>
    </lineage>
</organism>
<reference evidence="3" key="1">
    <citation type="journal article" date="2019" name="Int. J. Syst. Evol. Microbiol.">
        <title>The Global Catalogue of Microorganisms (GCM) 10K type strain sequencing project: providing services to taxonomists for standard genome sequencing and annotation.</title>
        <authorList>
            <consortium name="The Broad Institute Genomics Platform"/>
            <consortium name="The Broad Institute Genome Sequencing Center for Infectious Disease"/>
            <person name="Wu L."/>
            <person name="Ma J."/>
        </authorList>
    </citation>
    <scope>NUCLEOTIDE SEQUENCE [LARGE SCALE GENOMIC DNA]</scope>
    <source>
        <strain evidence="3">JCM 4816</strain>
    </source>
</reference>
<proteinExistence type="predicted"/>
<evidence type="ECO:0000313" key="3">
    <source>
        <dbReference type="Proteomes" id="UP001501455"/>
    </source>
</evidence>
<feature type="region of interest" description="Disordered" evidence="1">
    <location>
        <begin position="345"/>
        <end position="369"/>
    </location>
</feature>
<evidence type="ECO:0000313" key="2">
    <source>
        <dbReference type="EMBL" id="GAA3500741.1"/>
    </source>
</evidence>
<gene>
    <name evidence="2" type="ORF">GCM10019016_078480</name>
</gene>
<evidence type="ECO:0000256" key="1">
    <source>
        <dbReference type="SAM" id="MobiDB-lite"/>
    </source>
</evidence>
<dbReference type="RefSeq" id="WP_033306539.1">
    <property type="nucleotide sequence ID" value="NZ_BAAAXF010000057.1"/>
</dbReference>
<protein>
    <submittedName>
        <fullName evidence="2">Uncharacterized protein</fullName>
    </submittedName>
</protein>
<comment type="caution">
    <text evidence="2">The sequence shown here is derived from an EMBL/GenBank/DDBJ whole genome shotgun (WGS) entry which is preliminary data.</text>
</comment>
<name>A0ABP6U355_9ACTN</name>
<keyword evidence="3" id="KW-1185">Reference proteome</keyword>
<dbReference type="Proteomes" id="UP001501455">
    <property type="component" value="Unassembled WGS sequence"/>
</dbReference>